<name>A0AAD1D761_SPHMI</name>
<evidence type="ECO:0000313" key="2">
    <source>
        <dbReference type="Proteomes" id="UP000275727"/>
    </source>
</evidence>
<evidence type="ECO:0000313" key="1">
    <source>
        <dbReference type="EMBL" id="BBE34815.1"/>
    </source>
</evidence>
<organism evidence="1 2">
    <name type="scientific">Sphingosinicella microcystinivorans</name>
    <dbReference type="NCBI Taxonomy" id="335406"/>
    <lineage>
        <taxon>Bacteria</taxon>
        <taxon>Pseudomonadati</taxon>
        <taxon>Pseudomonadota</taxon>
        <taxon>Alphaproteobacteria</taxon>
        <taxon>Sphingomonadales</taxon>
        <taxon>Sphingosinicellaceae</taxon>
        <taxon>Sphingosinicella</taxon>
    </lineage>
</organism>
<reference evidence="1 2" key="1">
    <citation type="submission" date="2018-06" db="EMBL/GenBank/DDBJ databases">
        <title>Complete Genome Sequence of the Microcystin-Degrading Bacterium Sphingosinicella microcystinivorans Strain B-9.</title>
        <authorList>
            <person name="Jin H."/>
            <person name="Nishizawa T."/>
            <person name="Guo Y."/>
            <person name="Nishizawa A."/>
            <person name="Park H."/>
            <person name="Kato H."/>
            <person name="Tsuji K."/>
            <person name="Harada K."/>
        </authorList>
    </citation>
    <scope>NUCLEOTIDE SEQUENCE [LARGE SCALE GENOMIC DNA]</scope>
    <source>
        <strain evidence="1 2">B9</strain>
    </source>
</reference>
<dbReference type="KEGG" id="smic:SmB9_24730"/>
<dbReference type="Proteomes" id="UP000275727">
    <property type="component" value="Chromosome"/>
</dbReference>
<evidence type="ECO:0008006" key="3">
    <source>
        <dbReference type="Google" id="ProtNLM"/>
    </source>
</evidence>
<sequence>MMKFAQIGDRFMKPVLTLFTAAALLAGCAASYESRIERSLTSAGISRPVAGCMADQMVDRLSTAQLKRLARFAKGVDRRDVDRMSLREIQKRFQAIGDPEIVEVVTRAGLGCALMGA</sequence>
<accession>A0AAD1D761</accession>
<dbReference type="PROSITE" id="PS51257">
    <property type="entry name" value="PROKAR_LIPOPROTEIN"/>
    <property type="match status" value="1"/>
</dbReference>
<gene>
    <name evidence="1" type="ORF">SmB9_24730</name>
</gene>
<proteinExistence type="predicted"/>
<dbReference type="AlphaFoldDB" id="A0AAD1D761"/>
<dbReference type="EMBL" id="AP018711">
    <property type="protein sequence ID" value="BBE34815.1"/>
    <property type="molecule type" value="Genomic_DNA"/>
</dbReference>
<protein>
    <recommendedName>
        <fullName evidence="3">Lipoprotein</fullName>
    </recommendedName>
</protein>